<dbReference type="GO" id="GO:0004185">
    <property type="term" value="F:serine-type carboxypeptidase activity"/>
    <property type="evidence" value="ECO:0007669"/>
    <property type="project" value="UniProtKB-UniRule"/>
</dbReference>
<keyword evidence="9" id="KW-1185">Reference proteome</keyword>
<comment type="similarity">
    <text evidence="1 7">Belongs to the peptidase S10 family.</text>
</comment>
<dbReference type="PROSITE" id="PS00131">
    <property type="entry name" value="CARBOXYPEPT_SER_SER"/>
    <property type="match status" value="1"/>
</dbReference>
<evidence type="ECO:0000256" key="2">
    <source>
        <dbReference type="ARBA" id="ARBA00022645"/>
    </source>
</evidence>
<evidence type="ECO:0000256" key="6">
    <source>
        <dbReference type="ARBA" id="ARBA00023180"/>
    </source>
</evidence>
<evidence type="ECO:0000256" key="5">
    <source>
        <dbReference type="ARBA" id="ARBA00022801"/>
    </source>
</evidence>
<dbReference type="OrthoDB" id="443318at2759"/>
<keyword evidence="3 7" id="KW-0645">Protease</keyword>
<dbReference type="GO" id="GO:0006508">
    <property type="term" value="P:proteolysis"/>
    <property type="evidence" value="ECO:0007669"/>
    <property type="project" value="UniProtKB-KW"/>
</dbReference>
<reference evidence="8 9" key="1">
    <citation type="journal article" date="2018" name="IMA Fungus">
        <title>IMA Genome-F 9: Draft genome sequence of Annulohypoxylon stygium, Aspergillus mulundensis, Berkeleyomyces basicola (syn. Thielaviopsis basicola), Ceratocystis smalleyi, two Cercospora beticola strains, Coleophoma cylindrospora, Fusarium fracticaudum, Phialophora cf. hyalina, and Morchella septimelata.</title>
        <authorList>
            <person name="Wingfield B.D."/>
            <person name="Bills G.F."/>
            <person name="Dong Y."/>
            <person name="Huang W."/>
            <person name="Nel W.J."/>
            <person name="Swalarsk-Parry B.S."/>
            <person name="Vaghefi N."/>
            <person name="Wilken P.M."/>
            <person name="An Z."/>
            <person name="de Beer Z.W."/>
            <person name="De Vos L."/>
            <person name="Chen L."/>
            <person name="Duong T.A."/>
            <person name="Gao Y."/>
            <person name="Hammerbacher A."/>
            <person name="Kikkert J.R."/>
            <person name="Li Y."/>
            <person name="Li H."/>
            <person name="Li K."/>
            <person name="Li Q."/>
            <person name="Liu X."/>
            <person name="Ma X."/>
            <person name="Naidoo K."/>
            <person name="Pethybridge S.J."/>
            <person name="Sun J."/>
            <person name="Steenkamp E.T."/>
            <person name="van der Nest M.A."/>
            <person name="van Wyk S."/>
            <person name="Wingfield M.J."/>
            <person name="Xiong C."/>
            <person name="Yue Q."/>
            <person name="Zhang X."/>
        </authorList>
    </citation>
    <scope>NUCLEOTIDE SEQUENCE [LARGE SCALE GENOMIC DNA]</scope>
    <source>
        <strain evidence="8 9">BP6252</strain>
    </source>
</reference>
<keyword evidence="4" id="KW-0732">Signal</keyword>
<keyword evidence="5 7" id="KW-0378">Hydrolase</keyword>
<dbReference type="EMBL" id="PDLM01000012">
    <property type="protein sequence ID" value="RDW64860.1"/>
    <property type="molecule type" value="Genomic_DNA"/>
</dbReference>
<dbReference type="PANTHER" id="PTHR11802">
    <property type="entry name" value="SERINE PROTEASE FAMILY S10 SERINE CARBOXYPEPTIDASE"/>
    <property type="match status" value="1"/>
</dbReference>
<proteinExistence type="inferred from homology"/>
<protein>
    <recommendedName>
        <fullName evidence="7">Carboxypeptidase</fullName>
        <ecNumber evidence="7">3.4.16.-</ecNumber>
    </recommendedName>
</protein>
<gene>
    <name evidence="8" type="ORF">BP6252_10511</name>
</gene>
<evidence type="ECO:0000313" key="9">
    <source>
        <dbReference type="Proteomes" id="UP000256645"/>
    </source>
</evidence>
<dbReference type="GO" id="GO:0000324">
    <property type="term" value="C:fungal-type vacuole"/>
    <property type="evidence" value="ECO:0007669"/>
    <property type="project" value="TreeGrafter"/>
</dbReference>
<evidence type="ECO:0000256" key="1">
    <source>
        <dbReference type="ARBA" id="ARBA00009431"/>
    </source>
</evidence>
<evidence type="ECO:0000256" key="3">
    <source>
        <dbReference type="ARBA" id="ARBA00022670"/>
    </source>
</evidence>
<evidence type="ECO:0000256" key="4">
    <source>
        <dbReference type="ARBA" id="ARBA00022729"/>
    </source>
</evidence>
<dbReference type="InterPro" id="IPR018202">
    <property type="entry name" value="Ser_caboxypep_ser_AS"/>
</dbReference>
<name>A0A3D8QT75_9HELO</name>
<dbReference type="Gene3D" id="1.10.287.410">
    <property type="match status" value="1"/>
</dbReference>
<dbReference type="SUPFAM" id="SSF53474">
    <property type="entry name" value="alpha/beta-Hydrolases"/>
    <property type="match status" value="1"/>
</dbReference>
<dbReference type="EC" id="3.4.16.-" evidence="7"/>
<accession>A0A3D8QT75</accession>
<dbReference type="InterPro" id="IPR001563">
    <property type="entry name" value="Peptidase_S10"/>
</dbReference>
<keyword evidence="6" id="KW-0325">Glycoprotein</keyword>
<evidence type="ECO:0000313" key="8">
    <source>
        <dbReference type="EMBL" id="RDW64860.1"/>
    </source>
</evidence>
<keyword evidence="2 7" id="KW-0121">Carboxypeptidase</keyword>
<organism evidence="8 9">
    <name type="scientific">Coleophoma cylindrospora</name>
    <dbReference type="NCBI Taxonomy" id="1849047"/>
    <lineage>
        <taxon>Eukaryota</taxon>
        <taxon>Fungi</taxon>
        <taxon>Dikarya</taxon>
        <taxon>Ascomycota</taxon>
        <taxon>Pezizomycotina</taxon>
        <taxon>Leotiomycetes</taxon>
        <taxon>Helotiales</taxon>
        <taxon>Dermateaceae</taxon>
        <taxon>Coleophoma</taxon>
    </lineage>
</organism>
<dbReference type="Proteomes" id="UP000256645">
    <property type="component" value="Unassembled WGS sequence"/>
</dbReference>
<dbReference type="PANTHER" id="PTHR11802:SF113">
    <property type="entry name" value="SERINE CARBOXYPEPTIDASE CTSA-4.1"/>
    <property type="match status" value="1"/>
</dbReference>
<sequence>MSMSWFTFQPNEIRVMTASSSSQPAGVGFSQKSPNTSARVTTLEQATEDFNEFLFILFQSYLPQYASHPLHIAAESYGGRWGPAFIDKIVSLQRADSRRAILNPVKSLILVNAVIGSLGGYLTTGKYEFGCTPTGQATKLGLGYNETACAAIAEAGPSCEVYAELCERTSDLTLCAANSEYCWDHISPWVEIPDRNPYNIEQPCSNPEDLCLKELTAAQKYYNLPWVQQGLGFQDFNYAALNRDLSADFAKSLAVTQSVLPLVVNILDHTDIKILFLNGHLDSLTVTPGQQRIVDNIRWKGQLDYRQKEFQDWFYVNTSGHKVLGGQLKGSGKLKFVAFEGAGHMVPGDQPQAASYILEDWLRGF</sequence>
<dbReference type="Pfam" id="PF00450">
    <property type="entry name" value="Peptidase_S10"/>
    <property type="match status" value="1"/>
</dbReference>
<dbReference type="InterPro" id="IPR029058">
    <property type="entry name" value="AB_hydrolase_fold"/>
</dbReference>
<dbReference type="STRING" id="1849047.A0A3D8QT75"/>
<comment type="caution">
    <text evidence="8">The sequence shown here is derived from an EMBL/GenBank/DDBJ whole genome shotgun (WGS) entry which is preliminary data.</text>
</comment>
<evidence type="ECO:0000256" key="7">
    <source>
        <dbReference type="RuleBase" id="RU361156"/>
    </source>
</evidence>
<dbReference type="AlphaFoldDB" id="A0A3D8QT75"/>
<dbReference type="PRINTS" id="PR00724">
    <property type="entry name" value="CRBOXYPTASEC"/>
</dbReference>
<dbReference type="Gene3D" id="3.40.50.1820">
    <property type="entry name" value="alpha/beta hydrolase"/>
    <property type="match status" value="1"/>
</dbReference>